<proteinExistence type="predicted"/>
<feature type="region of interest" description="Disordered" evidence="2">
    <location>
        <begin position="347"/>
        <end position="418"/>
    </location>
</feature>
<reference evidence="3 4" key="1">
    <citation type="submission" date="2019-02" db="EMBL/GenBank/DDBJ databases">
        <title>Genome sequencing of the rare red list fungi Phellinidium pouzarii.</title>
        <authorList>
            <person name="Buettner E."/>
            <person name="Kellner H."/>
        </authorList>
    </citation>
    <scope>NUCLEOTIDE SEQUENCE [LARGE SCALE GENOMIC DNA]</scope>
    <source>
        <strain evidence="3 4">DSM 108285</strain>
    </source>
</reference>
<evidence type="ECO:0000313" key="4">
    <source>
        <dbReference type="Proteomes" id="UP000308199"/>
    </source>
</evidence>
<dbReference type="OrthoDB" id="10641238at2759"/>
<dbReference type="Proteomes" id="UP000308199">
    <property type="component" value="Unassembled WGS sequence"/>
</dbReference>
<evidence type="ECO:0000313" key="3">
    <source>
        <dbReference type="EMBL" id="THH09538.1"/>
    </source>
</evidence>
<protein>
    <submittedName>
        <fullName evidence="3">Uncharacterized protein</fullName>
    </submittedName>
</protein>
<keyword evidence="1" id="KW-0175">Coiled coil</keyword>
<feature type="compositionally biased region" description="Basic residues" evidence="2">
    <location>
        <begin position="402"/>
        <end position="413"/>
    </location>
</feature>
<accession>A0A4S4LEJ6</accession>
<dbReference type="EMBL" id="SGPK01000060">
    <property type="protein sequence ID" value="THH09538.1"/>
    <property type="molecule type" value="Genomic_DNA"/>
</dbReference>
<comment type="caution">
    <text evidence="3">The sequence shown here is derived from an EMBL/GenBank/DDBJ whole genome shotgun (WGS) entry which is preliminary data.</text>
</comment>
<evidence type="ECO:0000256" key="2">
    <source>
        <dbReference type="SAM" id="MobiDB-lite"/>
    </source>
</evidence>
<gene>
    <name evidence="3" type="ORF">EW145_g1954</name>
</gene>
<sequence length="515" mass="56355">MSRGVSLPECPWLRYEFFTIFYVFRVTRHGYWHSQKHSAHSTPIAGHTICKPCAQAVAKSTRPKCVLCSTPCGLDDLNQVVLSFGEYDPLTLALAAHPARASGFSSTRAAARTADADADDADATLALPAPAFAARSAQTLRLLDDLATSDPMQWARPRGGGVHDRGIAFVRAGRMVHDIGNSAILVQLGDALVNFQACYHNVADISSRCRALERTATSLRAELANLGHSHAKEIQRRDRDLAALRLAKTAREDELVGKMGELQKKLAIEREGRTVEGYELRAENVELKKELEKKNRKAVRFEKKYEVSMRELESLRKVIEIRTIQMPTAEQDGGYRSDSSLQFEDQGIDSFGENAPPPFTSSLASSASQNSRASEPASSPRYKLDADAPKAPSSSTLPSAKPAKKKRPLRHTTKTNLVSELPPSHILKERPSPDPFSDFVDTLLAPEMELKEAFTTAGTDSTRARAPRSRGALGQRPNTAGIPTNPLAARWASLNLGGREKKRQRLTLGDGDVVG</sequence>
<feature type="coiled-coil region" evidence="1">
    <location>
        <begin position="275"/>
        <end position="304"/>
    </location>
</feature>
<feature type="compositionally biased region" description="Low complexity" evidence="2">
    <location>
        <begin position="360"/>
        <end position="376"/>
    </location>
</feature>
<organism evidence="3 4">
    <name type="scientific">Phellinidium pouzarii</name>
    <dbReference type="NCBI Taxonomy" id="167371"/>
    <lineage>
        <taxon>Eukaryota</taxon>
        <taxon>Fungi</taxon>
        <taxon>Dikarya</taxon>
        <taxon>Basidiomycota</taxon>
        <taxon>Agaricomycotina</taxon>
        <taxon>Agaricomycetes</taxon>
        <taxon>Hymenochaetales</taxon>
        <taxon>Hymenochaetaceae</taxon>
        <taxon>Phellinidium</taxon>
    </lineage>
</organism>
<feature type="region of interest" description="Disordered" evidence="2">
    <location>
        <begin position="456"/>
        <end position="486"/>
    </location>
</feature>
<keyword evidence="4" id="KW-1185">Reference proteome</keyword>
<dbReference type="AlphaFoldDB" id="A0A4S4LEJ6"/>
<name>A0A4S4LEJ6_9AGAM</name>
<evidence type="ECO:0000256" key="1">
    <source>
        <dbReference type="SAM" id="Coils"/>
    </source>
</evidence>